<dbReference type="GO" id="GO:0004175">
    <property type="term" value="F:endopeptidase activity"/>
    <property type="evidence" value="ECO:0007669"/>
    <property type="project" value="TreeGrafter"/>
</dbReference>
<keyword evidence="6" id="KW-1133">Transmembrane helix</keyword>
<keyword evidence="2 5" id="KW-0645">Protease</keyword>
<dbReference type="Pfam" id="PF13180">
    <property type="entry name" value="PDZ_2"/>
    <property type="match status" value="1"/>
</dbReference>
<dbReference type="Gene3D" id="3.90.226.10">
    <property type="entry name" value="2-enoyl-CoA Hydratase, Chain A, domain 1"/>
    <property type="match status" value="1"/>
</dbReference>
<dbReference type="InterPro" id="IPR036034">
    <property type="entry name" value="PDZ_sf"/>
</dbReference>
<organism evidence="8 9">
    <name type="scientific">Clostridium sulfidigenes</name>
    <dbReference type="NCBI Taxonomy" id="318464"/>
    <lineage>
        <taxon>Bacteria</taxon>
        <taxon>Bacillati</taxon>
        <taxon>Bacillota</taxon>
        <taxon>Clostridia</taxon>
        <taxon>Eubacteriales</taxon>
        <taxon>Clostridiaceae</taxon>
        <taxon>Clostridium</taxon>
    </lineage>
</organism>
<dbReference type="NCBIfam" id="TIGR00225">
    <property type="entry name" value="prc"/>
    <property type="match status" value="1"/>
</dbReference>
<protein>
    <submittedName>
        <fullName evidence="8">S41 family peptidase</fullName>
    </submittedName>
</protein>
<dbReference type="Pfam" id="PF22694">
    <property type="entry name" value="CtpB_N-like"/>
    <property type="match status" value="1"/>
</dbReference>
<evidence type="ECO:0000313" key="9">
    <source>
        <dbReference type="Proteomes" id="UP000768462"/>
    </source>
</evidence>
<dbReference type="GO" id="GO:0007165">
    <property type="term" value="P:signal transduction"/>
    <property type="evidence" value="ECO:0007669"/>
    <property type="project" value="TreeGrafter"/>
</dbReference>
<comment type="similarity">
    <text evidence="1 5">Belongs to the peptidase S41A family.</text>
</comment>
<dbReference type="SMART" id="SM00245">
    <property type="entry name" value="TSPc"/>
    <property type="match status" value="1"/>
</dbReference>
<dbReference type="AlphaFoldDB" id="A0A927W457"/>
<feature type="transmembrane region" description="Helical" evidence="6">
    <location>
        <begin position="12"/>
        <end position="32"/>
    </location>
</feature>
<evidence type="ECO:0000313" key="8">
    <source>
        <dbReference type="EMBL" id="MBE6060182.1"/>
    </source>
</evidence>
<dbReference type="InterPro" id="IPR029045">
    <property type="entry name" value="ClpP/crotonase-like_dom_sf"/>
</dbReference>
<dbReference type="Proteomes" id="UP000768462">
    <property type="component" value="Unassembled WGS sequence"/>
</dbReference>
<dbReference type="FunFam" id="2.30.42.10:FF:000063">
    <property type="entry name" value="Peptidase, S41 family"/>
    <property type="match status" value="1"/>
</dbReference>
<dbReference type="PANTHER" id="PTHR32060">
    <property type="entry name" value="TAIL-SPECIFIC PROTEASE"/>
    <property type="match status" value="1"/>
</dbReference>
<dbReference type="GO" id="GO:0008236">
    <property type="term" value="F:serine-type peptidase activity"/>
    <property type="evidence" value="ECO:0007669"/>
    <property type="project" value="UniProtKB-KW"/>
</dbReference>
<name>A0A927W457_9CLOT</name>
<evidence type="ECO:0000256" key="5">
    <source>
        <dbReference type="RuleBase" id="RU004404"/>
    </source>
</evidence>
<dbReference type="Gene3D" id="2.30.42.10">
    <property type="match status" value="1"/>
</dbReference>
<evidence type="ECO:0000256" key="6">
    <source>
        <dbReference type="SAM" id="Phobius"/>
    </source>
</evidence>
<keyword evidence="4 5" id="KW-0720">Serine protease</keyword>
<keyword evidence="6" id="KW-0472">Membrane</keyword>
<sequence length="409" mass="45247">MDGKKNKWKRVTGVVALLIVTNLITLGLSNYISFKLPDGKVIVSRKTYENIVDFEKLYTIKDKLDRYYLGEIDINKLIDGAAAGMTEAVGDPYTTYMNAEEFKDFYSQTEGNYVGLGIQVGVKEDKIVVVATFENSPAEKVGILSGDIIENVNGTKVEGKDLEKAVKTMKGEKGEAVELTLSRENKGSFNVKAVRDEIEMITVKKEMIDSQVGYIQVTMFDENTSSNFENAIKDLNSKGMKSLIVDLRENPGGLLDQTVNMCSQFIPKNKNIVYTEDKNGNRKDYNSVGGIAEGLPLTILIDEGSASASEIFTGAIKDYKLGTLVGTKTFGKGVVQTTFYRDRDGFRDGTALKVTISKYYTPNGQNIHGIGIEPDILVEYPEELKGKAYDKSVDPQFEKALEVAKEKIK</sequence>
<dbReference type="Pfam" id="PF03572">
    <property type="entry name" value="Peptidase_S41"/>
    <property type="match status" value="1"/>
</dbReference>
<evidence type="ECO:0000256" key="2">
    <source>
        <dbReference type="ARBA" id="ARBA00022670"/>
    </source>
</evidence>
<dbReference type="InterPro" id="IPR001478">
    <property type="entry name" value="PDZ"/>
</dbReference>
<dbReference type="GO" id="GO:0030288">
    <property type="term" value="C:outer membrane-bounded periplasmic space"/>
    <property type="evidence" value="ECO:0007669"/>
    <property type="project" value="TreeGrafter"/>
</dbReference>
<dbReference type="SMART" id="SM00228">
    <property type="entry name" value="PDZ"/>
    <property type="match status" value="1"/>
</dbReference>
<dbReference type="InterPro" id="IPR055210">
    <property type="entry name" value="CtpA/B_N"/>
</dbReference>
<dbReference type="EMBL" id="SVCM01000093">
    <property type="protein sequence ID" value="MBE6060182.1"/>
    <property type="molecule type" value="Genomic_DNA"/>
</dbReference>
<proteinExistence type="inferred from homology"/>
<evidence type="ECO:0000256" key="4">
    <source>
        <dbReference type="ARBA" id="ARBA00022825"/>
    </source>
</evidence>
<evidence type="ECO:0000256" key="3">
    <source>
        <dbReference type="ARBA" id="ARBA00022801"/>
    </source>
</evidence>
<reference evidence="8" key="1">
    <citation type="submission" date="2019-04" db="EMBL/GenBank/DDBJ databases">
        <title>Evolution of Biomass-Degrading Anaerobic Consortia Revealed by Metagenomics.</title>
        <authorList>
            <person name="Peng X."/>
        </authorList>
    </citation>
    <scope>NUCLEOTIDE SEQUENCE</scope>
    <source>
        <strain evidence="8">SIG254</strain>
    </source>
</reference>
<dbReference type="InterPro" id="IPR005151">
    <property type="entry name" value="Tail-specific_protease"/>
</dbReference>
<dbReference type="PROSITE" id="PS50106">
    <property type="entry name" value="PDZ"/>
    <property type="match status" value="1"/>
</dbReference>
<accession>A0A927W457</accession>
<evidence type="ECO:0000259" key="7">
    <source>
        <dbReference type="PROSITE" id="PS50106"/>
    </source>
</evidence>
<dbReference type="InterPro" id="IPR004447">
    <property type="entry name" value="Peptidase_S41A"/>
</dbReference>
<feature type="domain" description="PDZ" evidence="7">
    <location>
        <begin position="102"/>
        <end position="170"/>
    </location>
</feature>
<dbReference type="SUPFAM" id="SSF50156">
    <property type="entry name" value="PDZ domain-like"/>
    <property type="match status" value="1"/>
</dbReference>
<dbReference type="PANTHER" id="PTHR32060:SF30">
    <property type="entry name" value="CARBOXY-TERMINAL PROCESSING PROTEASE CTPA"/>
    <property type="match status" value="1"/>
</dbReference>
<evidence type="ECO:0000256" key="1">
    <source>
        <dbReference type="ARBA" id="ARBA00009179"/>
    </source>
</evidence>
<dbReference type="GO" id="GO:0006508">
    <property type="term" value="P:proteolysis"/>
    <property type="evidence" value="ECO:0007669"/>
    <property type="project" value="UniProtKB-KW"/>
</dbReference>
<dbReference type="Gene3D" id="3.30.750.44">
    <property type="match status" value="1"/>
</dbReference>
<keyword evidence="3 5" id="KW-0378">Hydrolase</keyword>
<dbReference type="SUPFAM" id="SSF52096">
    <property type="entry name" value="ClpP/crotonase"/>
    <property type="match status" value="1"/>
</dbReference>
<gene>
    <name evidence="8" type="ORF">E7215_08430</name>
</gene>
<comment type="caution">
    <text evidence="8">The sequence shown here is derived from an EMBL/GenBank/DDBJ whole genome shotgun (WGS) entry which is preliminary data.</text>
</comment>
<keyword evidence="6" id="KW-0812">Transmembrane</keyword>
<dbReference type="CDD" id="cd07560">
    <property type="entry name" value="Peptidase_S41_CPP"/>
    <property type="match status" value="1"/>
</dbReference>
<dbReference type="CDD" id="cd06782">
    <property type="entry name" value="cpPDZ_CPP-like"/>
    <property type="match status" value="1"/>
</dbReference>